<dbReference type="eggNOG" id="COG0711">
    <property type="taxonomic scope" value="Bacteria"/>
</dbReference>
<dbReference type="Proteomes" id="UP000030528">
    <property type="component" value="Unassembled WGS sequence"/>
</dbReference>
<comment type="function">
    <text evidence="13">Component of the F(0) channel, it forms part of the peripheral stalk, linking F(1) to F(0).</text>
</comment>
<proteinExistence type="inferred from homology"/>
<keyword evidence="16" id="KW-0378">Hydrolase</keyword>
<dbReference type="NCBIfam" id="TIGR01144">
    <property type="entry name" value="ATP_synt_b"/>
    <property type="match status" value="1"/>
</dbReference>
<keyword evidence="8 13" id="KW-0406">Ion transport</keyword>
<comment type="subcellular location">
    <subcellularLocation>
        <location evidence="13">Cell membrane</location>
        <topology evidence="13">Single-pass membrane protein</topology>
    </subcellularLocation>
    <subcellularLocation>
        <location evidence="12">Endomembrane system</location>
        <topology evidence="12">Single-pass membrane protein</topology>
    </subcellularLocation>
</comment>
<comment type="function">
    <text evidence="11 13">F(1)F(0) ATP synthase produces ATP from ADP in the presence of a proton or sodium gradient. F-type ATPases consist of two structural domains, F(1) containing the extramembraneous catalytic core and F(0) containing the membrane proton channel, linked together by a central stalk and a peripheral stalk. During catalysis, ATP synthesis in the catalytic domain of F(1) is coupled via a rotary mechanism of the central stalk subunits to proton translocation.</text>
</comment>
<dbReference type="InterPro" id="IPR002146">
    <property type="entry name" value="ATP_synth_b/b'su_bac/chlpt"/>
</dbReference>
<evidence type="ECO:0000313" key="16">
    <source>
        <dbReference type="EMBL" id="KGX93890.1"/>
    </source>
</evidence>
<keyword evidence="6 13" id="KW-0375">Hydrogen ion transport</keyword>
<name>A0A0A5GRV0_9BACI</name>
<keyword evidence="9 13" id="KW-0472">Membrane</keyword>
<dbReference type="PANTHER" id="PTHR33445">
    <property type="entry name" value="ATP SYNTHASE SUBUNIT B', CHLOROPLASTIC"/>
    <property type="match status" value="1"/>
</dbReference>
<dbReference type="InterPro" id="IPR028987">
    <property type="entry name" value="ATP_synth_B-like_membr_sf"/>
</dbReference>
<dbReference type="GO" id="GO:0046961">
    <property type="term" value="F:proton-transporting ATPase activity, rotational mechanism"/>
    <property type="evidence" value="ECO:0007669"/>
    <property type="project" value="TreeGrafter"/>
</dbReference>
<keyword evidence="7 13" id="KW-1133">Transmembrane helix</keyword>
<evidence type="ECO:0000256" key="5">
    <source>
        <dbReference type="ARBA" id="ARBA00022692"/>
    </source>
</evidence>
<keyword evidence="10 13" id="KW-0066">ATP synthesis</keyword>
<keyword evidence="2 13" id="KW-0813">Transport</keyword>
<evidence type="ECO:0000256" key="1">
    <source>
        <dbReference type="ARBA" id="ARBA00005513"/>
    </source>
</evidence>
<evidence type="ECO:0000256" key="15">
    <source>
        <dbReference type="SAM" id="Coils"/>
    </source>
</evidence>
<comment type="subunit">
    <text evidence="13">F-type ATPases have 2 components, F(1) - the catalytic core - and F(0) - the membrane proton channel. F(1) has five subunits: alpha(3), beta(3), gamma(1), delta(1), epsilon(1). F(0) has three main subunits: a(1), b(2) and c(10-14). The alpha and beta chains form an alternating ring which encloses part of the gamma chain. F(1) is attached to F(0) by a central stalk formed by the gamma and epsilon chains, while a peripheral stalk is formed by the delta and b chains.</text>
</comment>
<dbReference type="GO" id="GO:0016787">
    <property type="term" value="F:hydrolase activity"/>
    <property type="evidence" value="ECO:0007669"/>
    <property type="project" value="UniProtKB-KW"/>
</dbReference>
<keyword evidence="5 13" id="KW-0812">Transmembrane</keyword>
<reference evidence="16 17" key="1">
    <citation type="submission" date="2013-08" db="EMBL/GenBank/DDBJ databases">
        <authorList>
            <person name="Huang J."/>
            <person name="Wang G."/>
        </authorList>
    </citation>
    <scope>NUCLEOTIDE SEQUENCE [LARGE SCALE GENOMIC DNA]</scope>
    <source>
        <strain evidence="16 17">JSM 076056</strain>
    </source>
</reference>
<dbReference type="AlphaFoldDB" id="A0A0A5GRV0"/>
<dbReference type="GO" id="GO:0012505">
    <property type="term" value="C:endomembrane system"/>
    <property type="evidence" value="ECO:0007669"/>
    <property type="project" value="UniProtKB-SubCell"/>
</dbReference>
<evidence type="ECO:0000256" key="12">
    <source>
        <dbReference type="ARBA" id="ARBA00037847"/>
    </source>
</evidence>
<keyword evidence="17" id="KW-1185">Reference proteome</keyword>
<evidence type="ECO:0000256" key="4">
    <source>
        <dbReference type="ARBA" id="ARBA00022547"/>
    </source>
</evidence>
<evidence type="ECO:0000256" key="13">
    <source>
        <dbReference type="HAMAP-Rule" id="MF_01398"/>
    </source>
</evidence>
<dbReference type="STRING" id="1385510.GCA_000425205_00186"/>
<dbReference type="PANTHER" id="PTHR33445:SF1">
    <property type="entry name" value="ATP SYNTHASE SUBUNIT B"/>
    <property type="match status" value="1"/>
</dbReference>
<feature type="transmembrane region" description="Helical" evidence="13">
    <location>
        <begin position="38"/>
        <end position="57"/>
    </location>
</feature>
<dbReference type="GO" id="GO:0005886">
    <property type="term" value="C:plasma membrane"/>
    <property type="evidence" value="ECO:0007669"/>
    <property type="project" value="UniProtKB-SubCell"/>
</dbReference>
<keyword evidence="4 13" id="KW-0138">CF(0)</keyword>
<keyword evidence="3 13" id="KW-1003">Cell membrane</keyword>
<evidence type="ECO:0000256" key="11">
    <source>
        <dbReference type="ARBA" id="ARBA00025198"/>
    </source>
</evidence>
<accession>A0A0A5GRV0</accession>
<evidence type="ECO:0000256" key="10">
    <source>
        <dbReference type="ARBA" id="ARBA00023310"/>
    </source>
</evidence>
<evidence type="ECO:0000256" key="9">
    <source>
        <dbReference type="ARBA" id="ARBA00023136"/>
    </source>
</evidence>
<dbReference type="CDD" id="cd06503">
    <property type="entry name" value="ATP-synt_Fo_b"/>
    <property type="match status" value="1"/>
</dbReference>
<comment type="caution">
    <text evidence="16">The sequence shown here is derived from an EMBL/GenBank/DDBJ whole genome shotgun (WGS) entry which is preliminary data.</text>
</comment>
<keyword evidence="15" id="KW-0175">Coiled coil</keyword>
<organism evidence="16 17">
    <name type="scientific">Pontibacillus halophilus JSM 076056 = DSM 19796</name>
    <dbReference type="NCBI Taxonomy" id="1385510"/>
    <lineage>
        <taxon>Bacteria</taxon>
        <taxon>Bacillati</taxon>
        <taxon>Bacillota</taxon>
        <taxon>Bacilli</taxon>
        <taxon>Bacillales</taxon>
        <taxon>Bacillaceae</taxon>
        <taxon>Pontibacillus</taxon>
    </lineage>
</organism>
<protein>
    <recommendedName>
        <fullName evidence="13">ATP synthase subunit b</fullName>
    </recommendedName>
    <alternativeName>
        <fullName evidence="13">ATP synthase F(0) sector subunit b</fullName>
    </alternativeName>
    <alternativeName>
        <fullName evidence="13">ATPase subunit I</fullName>
    </alternativeName>
    <alternativeName>
        <fullName evidence="13">F-type ATPase subunit b</fullName>
        <shortName evidence="13">F-ATPase subunit b</shortName>
    </alternativeName>
</protein>
<dbReference type="Pfam" id="PF00430">
    <property type="entry name" value="ATP-synt_B"/>
    <property type="match status" value="1"/>
</dbReference>
<evidence type="ECO:0000313" key="17">
    <source>
        <dbReference type="Proteomes" id="UP000030528"/>
    </source>
</evidence>
<evidence type="ECO:0000256" key="6">
    <source>
        <dbReference type="ARBA" id="ARBA00022781"/>
    </source>
</evidence>
<dbReference type="InterPro" id="IPR005864">
    <property type="entry name" value="ATP_synth_F0_bsu_bac"/>
</dbReference>
<evidence type="ECO:0000256" key="8">
    <source>
        <dbReference type="ARBA" id="ARBA00023065"/>
    </source>
</evidence>
<evidence type="ECO:0000256" key="2">
    <source>
        <dbReference type="ARBA" id="ARBA00022448"/>
    </source>
</evidence>
<gene>
    <name evidence="13" type="primary">atpF</name>
    <name evidence="16" type="ORF">N781_01465</name>
</gene>
<dbReference type="InterPro" id="IPR050059">
    <property type="entry name" value="ATP_synthase_B_chain"/>
</dbReference>
<evidence type="ECO:0000256" key="7">
    <source>
        <dbReference type="ARBA" id="ARBA00022989"/>
    </source>
</evidence>
<sequence>MYSLLWMNVKGVKAVSTLTNSLLLGAEGGGGLLVGDMLFQLIMFVVLLVLLRIFAWGPIMGVMKDREDHISNEIETAEKNRKDAERMSQEAQEELKKTRQEAQQIIENAKQTAKEQEQSIIATAKSESERIKESARQEIETEKDKAVQALQDQVASLSVRIASKVIEKELTAQDQEQLINEYIKELGEEK</sequence>
<dbReference type="GO" id="GO:0045259">
    <property type="term" value="C:proton-transporting ATP synthase complex"/>
    <property type="evidence" value="ECO:0007669"/>
    <property type="project" value="UniProtKB-KW"/>
</dbReference>
<comment type="similarity">
    <text evidence="1 13 14">Belongs to the ATPase B chain family.</text>
</comment>
<dbReference type="GO" id="GO:0046933">
    <property type="term" value="F:proton-transporting ATP synthase activity, rotational mechanism"/>
    <property type="evidence" value="ECO:0007669"/>
    <property type="project" value="UniProtKB-UniRule"/>
</dbReference>
<evidence type="ECO:0000256" key="3">
    <source>
        <dbReference type="ARBA" id="ARBA00022475"/>
    </source>
</evidence>
<dbReference type="SUPFAM" id="SSF81573">
    <property type="entry name" value="F1F0 ATP synthase subunit B, membrane domain"/>
    <property type="match status" value="1"/>
</dbReference>
<evidence type="ECO:0000256" key="14">
    <source>
        <dbReference type="RuleBase" id="RU003848"/>
    </source>
</evidence>
<dbReference type="Gene3D" id="6.10.250.1580">
    <property type="match status" value="1"/>
</dbReference>
<dbReference type="EMBL" id="AVPE01000001">
    <property type="protein sequence ID" value="KGX93890.1"/>
    <property type="molecule type" value="Genomic_DNA"/>
</dbReference>
<feature type="coiled-coil region" evidence="15">
    <location>
        <begin position="67"/>
        <end position="152"/>
    </location>
</feature>
<dbReference type="HAMAP" id="MF_01398">
    <property type="entry name" value="ATP_synth_b_bprime"/>
    <property type="match status" value="1"/>
</dbReference>